<proteinExistence type="predicted"/>
<name>A0A0A9Y001_LYGHE</name>
<accession>A0A0A9Y001</accession>
<organism evidence="1">
    <name type="scientific">Lygus hesperus</name>
    <name type="common">Western plant bug</name>
    <dbReference type="NCBI Taxonomy" id="30085"/>
    <lineage>
        <taxon>Eukaryota</taxon>
        <taxon>Metazoa</taxon>
        <taxon>Ecdysozoa</taxon>
        <taxon>Arthropoda</taxon>
        <taxon>Hexapoda</taxon>
        <taxon>Insecta</taxon>
        <taxon>Pterygota</taxon>
        <taxon>Neoptera</taxon>
        <taxon>Paraneoptera</taxon>
        <taxon>Hemiptera</taxon>
        <taxon>Heteroptera</taxon>
        <taxon>Panheteroptera</taxon>
        <taxon>Cimicomorpha</taxon>
        <taxon>Miridae</taxon>
        <taxon>Mirini</taxon>
        <taxon>Lygus</taxon>
    </lineage>
</organism>
<sequence length="136" mass="15325">RSSEEKDLLSTESSLLRPCTTCTPLAGRRSHSRLLQKFRLRCERQNSCDHWMICPPSMGRNSYPQLHPWSKFLVSASSSSLPILTSTVILNEKSLLFWDPFMEIQPECHGASTSASSICIRLSAHLSISFSTSEEH</sequence>
<reference evidence="1" key="1">
    <citation type="journal article" date="2014" name="PLoS ONE">
        <title>Transcriptome-Based Identification of ABC Transporters in the Western Tarnished Plant Bug Lygus hesperus.</title>
        <authorList>
            <person name="Hull J.J."/>
            <person name="Chaney K."/>
            <person name="Geib S.M."/>
            <person name="Fabrick J.A."/>
            <person name="Brent C.S."/>
            <person name="Walsh D."/>
            <person name="Lavine L.C."/>
        </authorList>
    </citation>
    <scope>NUCLEOTIDE SEQUENCE</scope>
</reference>
<evidence type="ECO:0000313" key="1">
    <source>
        <dbReference type="EMBL" id="JAG25484.1"/>
    </source>
</evidence>
<feature type="non-terminal residue" evidence="1">
    <location>
        <position position="1"/>
    </location>
</feature>
<gene>
    <name evidence="1" type="primary">MT-ND5_0</name>
    <name evidence="1" type="ORF">CM83_103308</name>
</gene>
<keyword evidence="1" id="KW-0830">Ubiquinone</keyword>
<dbReference type="EMBL" id="GBHO01018120">
    <property type="protein sequence ID" value="JAG25484.1"/>
    <property type="molecule type" value="Transcribed_RNA"/>
</dbReference>
<reference evidence="1" key="2">
    <citation type="submission" date="2014-07" db="EMBL/GenBank/DDBJ databases">
        <authorList>
            <person name="Hull J."/>
        </authorList>
    </citation>
    <scope>NUCLEOTIDE SEQUENCE</scope>
</reference>
<dbReference type="AlphaFoldDB" id="A0A0A9Y001"/>
<protein>
    <submittedName>
        <fullName evidence="1">NADH-ubiquinone oxidoreductase chain 5</fullName>
    </submittedName>
</protein>